<evidence type="ECO:0000256" key="5">
    <source>
        <dbReference type="ARBA" id="ARBA00022679"/>
    </source>
</evidence>
<feature type="signal peptide" evidence="11">
    <location>
        <begin position="1"/>
        <end position="18"/>
    </location>
</feature>
<dbReference type="PROSITE" id="PS51273">
    <property type="entry name" value="GATASE_TYPE_1"/>
    <property type="match status" value="1"/>
</dbReference>
<evidence type="ECO:0000313" key="15">
    <source>
        <dbReference type="Proteomes" id="UP001165085"/>
    </source>
</evidence>
<name>A0A9W7B251_9STRA</name>
<keyword evidence="5" id="KW-0808">Transferase</keyword>
<gene>
    <name evidence="14" type="ORF">TrST_g877</name>
</gene>
<dbReference type="InterPro" id="IPR006221">
    <property type="entry name" value="TrpG/PapA_dom"/>
</dbReference>
<feature type="domain" description="Glutamine amidotransferase" evidence="12">
    <location>
        <begin position="45"/>
        <end position="212"/>
    </location>
</feature>
<accession>A0A9W7B251</accession>
<dbReference type="Proteomes" id="UP001165085">
    <property type="component" value="Unassembled WGS sequence"/>
</dbReference>
<evidence type="ECO:0000259" key="13">
    <source>
        <dbReference type="Pfam" id="PF00425"/>
    </source>
</evidence>
<evidence type="ECO:0000256" key="8">
    <source>
        <dbReference type="ARBA" id="ARBA00031329"/>
    </source>
</evidence>
<dbReference type="CDD" id="cd01743">
    <property type="entry name" value="GATase1_Anthranilate_Synthase"/>
    <property type="match status" value="1"/>
</dbReference>
<keyword evidence="6" id="KW-0289">Folate biosynthesis</keyword>
<feature type="compositionally biased region" description="Gly residues" evidence="10">
    <location>
        <begin position="730"/>
        <end position="741"/>
    </location>
</feature>
<dbReference type="EC" id="2.6.1.85" evidence="4"/>
<dbReference type="InterPro" id="IPR017926">
    <property type="entry name" value="GATASE"/>
</dbReference>
<evidence type="ECO:0000256" key="1">
    <source>
        <dbReference type="ARBA" id="ARBA00001000"/>
    </source>
</evidence>
<dbReference type="Pfam" id="PF00117">
    <property type="entry name" value="GATase"/>
    <property type="match status" value="1"/>
</dbReference>
<keyword evidence="11" id="KW-0732">Signal</keyword>
<proteinExistence type="inferred from homology"/>
<feature type="chain" id="PRO_5040758004" description="aminodeoxychorismate synthase" evidence="11">
    <location>
        <begin position="19"/>
        <end position="763"/>
    </location>
</feature>
<feature type="region of interest" description="Disordered" evidence="10">
    <location>
        <begin position="724"/>
        <end position="747"/>
    </location>
</feature>
<dbReference type="AlphaFoldDB" id="A0A9W7B251"/>
<dbReference type="InterPro" id="IPR005801">
    <property type="entry name" value="ADC_synthase"/>
</dbReference>
<reference evidence="15" key="1">
    <citation type="journal article" date="2023" name="Commun. Biol.">
        <title>Genome analysis of Parmales, the sister group of diatoms, reveals the evolutionary specialization of diatoms from phago-mixotrophs to photoautotrophs.</title>
        <authorList>
            <person name="Ban H."/>
            <person name="Sato S."/>
            <person name="Yoshikawa S."/>
            <person name="Yamada K."/>
            <person name="Nakamura Y."/>
            <person name="Ichinomiya M."/>
            <person name="Sato N."/>
            <person name="Blanc-Mathieu R."/>
            <person name="Endo H."/>
            <person name="Kuwata A."/>
            <person name="Ogata H."/>
        </authorList>
    </citation>
    <scope>NUCLEOTIDE SEQUENCE [LARGE SCALE GENOMIC DNA]</scope>
    <source>
        <strain evidence="15">NIES 3701</strain>
    </source>
</reference>
<feature type="domain" description="Chorismate-utilising enzyme C-terminal" evidence="13">
    <location>
        <begin position="458"/>
        <end position="713"/>
    </location>
</feature>
<keyword evidence="15" id="KW-1185">Reference proteome</keyword>
<dbReference type="PANTHER" id="PTHR11236">
    <property type="entry name" value="AMINOBENZOATE/ANTHRANILATE SYNTHASE"/>
    <property type="match status" value="1"/>
</dbReference>
<dbReference type="InterPro" id="IPR029062">
    <property type="entry name" value="Class_I_gatase-like"/>
</dbReference>
<dbReference type="Gene3D" id="3.60.120.10">
    <property type="entry name" value="Anthranilate synthase"/>
    <property type="match status" value="1"/>
</dbReference>
<dbReference type="PRINTS" id="PR00096">
    <property type="entry name" value="GATASE"/>
</dbReference>
<comment type="catalytic activity">
    <reaction evidence="1">
        <text>chorismate + L-glutamine = 4-amino-4-deoxychorismate + L-glutamate</text>
        <dbReference type="Rhea" id="RHEA:11672"/>
        <dbReference type="ChEBI" id="CHEBI:29748"/>
        <dbReference type="ChEBI" id="CHEBI:29985"/>
        <dbReference type="ChEBI" id="CHEBI:58359"/>
        <dbReference type="ChEBI" id="CHEBI:58406"/>
        <dbReference type="EC" id="2.6.1.85"/>
    </reaction>
</comment>
<sequence>MSRLQVLVLATAIATVLGFIPSRAPASKSALRSHDDSPDPPLTMLIDHHDSYTSSIPPMLSTPPVILPYTVPLEIVNALKPTAIVLSPGPGDVHNPVDTGVSSQILSSGLYDDTPILGICLGHQIICSQLGLEVSQLPSPTHGIAVDVEGEWGGRWMKYNSWCPPSQSVPSGVEVKCESEDGIMGIRSGKWLGCQGHPESIETEVGAKIIGEFESMFEGEGTVEAATQQQQQHRQVSAGETYTAAQKSFDYNDQFEFFKKLNERHENTFILDSNTDNKYSPNDRYSYVGFAEKLYDEGDILLNLNLEKSFVGDVDGDFKGGYVGYLNYEYKKFCRDGSNLSPDITVLKQAITTLRGRGDERRCNILENYLKELEGEREEEKRGEGGEEEEEMGCFGEVRNWVVFDHELNKLSAVTLDTHADGEWFKEVEEILDEENVKEVGGVSYDGEPSFSYRIDPSQYKEDISTIKSEIKKGETYEICLTNRLQFSCPPSSPRFGLSVFSNLRKINPAPYSCYFNYMNKEIACSSPERFIKISDGVAESKPIKGTIGRGATPEEDLINKQKLKNSVKDKAENVMIADLVRSDFSRVCTSVKVDELYAIESYETVHQMVSKVTGELGRGRTEEFIKATFPGGSMTGAPKRRSMRIIEGLEKRERGVYSGGIGWLGYDGSASLNMVIRTVVVDKATGLGEIGCGGAITGLSDVEEEWEEVRIKAERGIKAVKQAWSGTKESGGGTEGGGGKEATKKRRWRDRVGVLRAVLNIK</sequence>
<evidence type="ECO:0000256" key="11">
    <source>
        <dbReference type="SAM" id="SignalP"/>
    </source>
</evidence>
<evidence type="ECO:0000256" key="6">
    <source>
        <dbReference type="ARBA" id="ARBA00022909"/>
    </source>
</evidence>
<comment type="caution">
    <text evidence="14">The sequence shown here is derived from an EMBL/GenBank/DDBJ whole genome shotgun (WGS) entry which is preliminary data.</text>
</comment>
<dbReference type="GO" id="GO:0005737">
    <property type="term" value="C:cytoplasm"/>
    <property type="evidence" value="ECO:0007669"/>
    <property type="project" value="TreeGrafter"/>
</dbReference>
<dbReference type="SUPFAM" id="SSF52317">
    <property type="entry name" value="Class I glutamine amidotransferase-like"/>
    <property type="match status" value="1"/>
</dbReference>
<dbReference type="SUPFAM" id="SSF56322">
    <property type="entry name" value="ADC synthase"/>
    <property type="match status" value="1"/>
</dbReference>
<organism evidence="14 15">
    <name type="scientific">Triparma strigata</name>
    <dbReference type="NCBI Taxonomy" id="1606541"/>
    <lineage>
        <taxon>Eukaryota</taxon>
        <taxon>Sar</taxon>
        <taxon>Stramenopiles</taxon>
        <taxon>Ochrophyta</taxon>
        <taxon>Bolidophyceae</taxon>
        <taxon>Parmales</taxon>
        <taxon>Triparmaceae</taxon>
        <taxon>Triparma</taxon>
    </lineage>
</organism>
<evidence type="ECO:0000259" key="12">
    <source>
        <dbReference type="Pfam" id="PF00117"/>
    </source>
</evidence>
<evidence type="ECO:0000256" key="7">
    <source>
        <dbReference type="ARBA" id="ARBA00022962"/>
    </source>
</evidence>
<dbReference type="Gene3D" id="3.40.50.880">
    <property type="match status" value="1"/>
</dbReference>
<dbReference type="PRINTS" id="PR00099">
    <property type="entry name" value="CPSGATASE"/>
</dbReference>
<protein>
    <recommendedName>
        <fullName evidence="4">aminodeoxychorismate synthase</fullName>
        <ecNumber evidence="4">2.6.1.85</ecNumber>
    </recommendedName>
    <alternativeName>
        <fullName evidence="8">Para-aminobenzoate synthase</fullName>
    </alternativeName>
    <alternativeName>
        <fullName evidence="9">p-aminobenzoic acid synthase</fullName>
    </alternativeName>
</protein>
<dbReference type="Pfam" id="PF00425">
    <property type="entry name" value="Chorismate_bind"/>
    <property type="match status" value="1"/>
</dbReference>
<evidence type="ECO:0000256" key="10">
    <source>
        <dbReference type="SAM" id="MobiDB-lite"/>
    </source>
</evidence>
<evidence type="ECO:0000256" key="9">
    <source>
        <dbReference type="ARBA" id="ARBA00031904"/>
    </source>
</evidence>
<dbReference type="GO" id="GO:0008153">
    <property type="term" value="P:4-aminobenzoate biosynthetic process"/>
    <property type="evidence" value="ECO:0007669"/>
    <property type="project" value="TreeGrafter"/>
</dbReference>
<dbReference type="GO" id="GO:0046820">
    <property type="term" value="F:4-amino-4-deoxychorismate synthase activity"/>
    <property type="evidence" value="ECO:0007669"/>
    <property type="project" value="UniProtKB-EC"/>
</dbReference>
<evidence type="ECO:0000256" key="3">
    <source>
        <dbReference type="ARBA" id="ARBA00005970"/>
    </source>
</evidence>
<dbReference type="PRINTS" id="PR00097">
    <property type="entry name" value="ANTSNTHASEII"/>
</dbReference>
<comment type="similarity">
    <text evidence="3">In the C-terminal section; belongs to the anthranilate synthase component I family.</text>
</comment>
<dbReference type="OrthoDB" id="64220at2759"/>
<dbReference type="PANTHER" id="PTHR11236:SF18">
    <property type="entry name" value="AMINODEOXYCHORISMATE SYNTHASE"/>
    <property type="match status" value="1"/>
</dbReference>
<dbReference type="InterPro" id="IPR015890">
    <property type="entry name" value="Chorismate_C"/>
</dbReference>
<evidence type="ECO:0000256" key="2">
    <source>
        <dbReference type="ARBA" id="ARBA00005009"/>
    </source>
</evidence>
<dbReference type="GO" id="GO:0046656">
    <property type="term" value="P:folic acid biosynthetic process"/>
    <property type="evidence" value="ECO:0007669"/>
    <property type="project" value="UniProtKB-KW"/>
</dbReference>
<evidence type="ECO:0000256" key="4">
    <source>
        <dbReference type="ARBA" id="ARBA00013139"/>
    </source>
</evidence>
<dbReference type="EMBL" id="BRXY01000218">
    <property type="protein sequence ID" value="GMH78175.1"/>
    <property type="molecule type" value="Genomic_DNA"/>
</dbReference>
<comment type="pathway">
    <text evidence="2">Cofactor biosynthesis; tetrahydrofolate biosynthesis; 4-aminobenzoate from chorismate: step 1/2.</text>
</comment>
<evidence type="ECO:0000313" key="14">
    <source>
        <dbReference type="EMBL" id="GMH78175.1"/>
    </source>
</evidence>
<dbReference type="GO" id="GO:0000162">
    <property type="term" value="P:L-tryptophan biosynthetic process"/>
    <property type="evidence" value="ECO:0007669"/>
    <property type="project" value="TreeGrafter"/>
</dbReference>
<keyword evidence="7" id="KW-0315">Glutamine amidotransferase</keyword>
<dbReference type="InterPro" id="IPR019999">
    <property type="entry name" value="Anth_synth_I-like"/>
</dbReference>